<name>A0A5N5TN82_9CRUS</name>
<dbReference type="EMBL" id="SEYY01000276">
    <property type="protein sequence ID" value="KAB7507643.1"/>
    <property type="molecule type" value="Genomic_DNA"/>
</dbReference>
<sequence>MLLRAFVMAVGNSFVTVRFPGGHFDRLTGIYTSLTTIVIAIQYPFFVWIQNQFTAGNVYVNIHHDFESLSPTSSLNRFLRQENRQTNAFFGLARKN</sequence>
<dbReference type="AlphaFoldDB" id="A0A5N5TN82"/>
<accession>A0A5N5TN82</accession>
<proteinExistence type="predicted"/>
<organism evidence="1 2">
    <name type="scientific">Armadillidium nasatum</name>
    <dbReference type="NCBI Taxonomy" id="96803"/>
    <lineage>
        <taxon>Eukaryota</taxon>
        <taxon>Metazoa</taxon>
        <taxon>Ecdysozoa</taxon>
        <taxon>Arthropoda</taxon>
        <taxon>Crustacea</taxon>
        <taxon>Multicrustacea</taxon>
        <taxon>Malacostraca</taxon>
        <taxon>Eumalacostraca</taxon>
        <taxon>Peracarida</taxon>
        <taxon>Isopoda</taxon>
        <taxon>Oniscidea</taxon>
        <taxon>Crinocheta</taxon>
        <taxon>Armadillidiidae</taxon>
        <taxon>Armadillidium</taxon>
    </lineage>
</organism>
<keyword evidence="2" id="KW-1185">Reference proteome</keyword>
<evidence type="ECO:0000313" key="2">
    <source>
        <dbReference type="Proteomes" id="UP000326759"/>
    </source>
</evidence>
<dbReference type="Proteomes" id="UP000326759">
    <property type="component" value="Unassembled WGS sequence"/>
</dbReference>
<dbReference type="OrthoDB" id="6341381at2759"/>
<gene>
    <name evidence="1" type="ORF">Anas_04397</name>
</gene>
<comment type="caution">
    <text evidence="1">The sequence shown here is derived from an EMBL/GenBank/DDBJ whole genome shotgun (WGS) entry which is preliminary data.</text>
</comment>
<evidence type="ECO:0000313" key="1">
    <source>
        <dbReference type="EMBL" id="KAB7507643.1"/>
    </source>
</evidence>
<protein>
    <submittedName>
        <fullName evidence="1">Uncharacterized protein</fullName>
    </submittedName>
</protein>
<reference evidence="1 2" key="1">
    <citation type="journal article" date="2019" name="PLoS Biol.">
        <title>Sex chromosomes control vertical transmission of feminizing Wolbachia symbionts in an isopod.</title>
        <authorList>
            <person name="Becking T."/>
            <person name="Chebbi M.A."/>
            <person name="Giraud I."/>
            <person name="Moumen B."/>
            <person name="Laverre T."/>
            <person name="Caubet Y."/>
            <person name="Peccoud J."/>
            <person name="Gilbert C."/>
            <person name="Cordaux R."/>
        </authorList>
    </citation>
    <scope>NUCLEOTIDE SEQUENCE [LARGE SCALE GENOMIC DNA]</scope>
    <source>
        <strain evidence="1">ANa2</strain>
        <tissue evidence="1">Whole body excluding digestive tract and cuticle</tissue>
    </source>
</reference>